<comment type="caution">
    <text evidence="1">The sequence shown here is derived from an EMBL/GenBank/DDBJ whole genome shotgun (WGS) entry which is preliminary data.</text>
</comment>
<accession>A0AAN9W1P8</accession>
<gene>
    <name evidence="1" type="ORF">R5R35_005183</name>
</gene>
<name>A0AAN9W1P8_9ORTH</name>
<proteinExistence type="predicted"/>
<sequence length="186" mass="21133">MSGDKIFENVVESSSEEITEAFANCKTTQKKQGNDKKLKERKEAEEIEVSKDISKPDNIKVYHKKVLHKDKIDFFVEAPIHLKVPVSIPVKEIRAKQTENIEDLQEIPETSNNNKLCDDAILEEGEIDVLVECVVNLKMPLTVDVAVPVKVFQSKDSDITPENTTDMFRESENIKVTDVKVINLHK</sequence>
<evidence type="ECO:0000313" key="2">
    <source>
        <dbReference type="Proteomes" id="UP001378592"/>
    </source>
</evidence>
<keyword evidence="2" id="KW-1185">Reference proteome</keyword>
<evidence type="ECO:0000313" key="1">
    <source>
        <dbReference type="EMBL" id="KAK7872107.1"/>
    </source>
</evidence>
<organism evidence="1 2">
    <name type="scientific">Gryllus longicercus</name>
    <dbReference type="NCBI Taxonomy" id="2509291"/>
    <lineage>
        <taxon>Eukaryota</taxon>
        <taxon>Metazoa</taxon>
        <taxon>Ecdysozoa</taxon>
        <taxon>Arthropoda</taxon>
        <taxon>Hexapoda</taxon>
        <taxon>Insecta</taxon>
        <taxon>Pterygota</taxon>
        <taxon>Neoptera</taxon>
        <taxon>Polyneoptera</taxon>
        <taxon>Orthoptera</taxon>
        <taxon>Ensifera</taxon>
        <taxon>Gryllidea</taxon>
        <taxon>Grylloidea</taxon>
        <taxon>Gryllidae</taxon>
        <taxon>Gryllinae</taxon>
        <taxon>Gryllus</taxon>
    </lineage>
</organism>
<dbReference type="AlphaFoldDB" id="A0AAN9W1P8"/>
<dbReference type="Proteomes" id="UP001378592">
    <property type="component" value="Unassembled WGS sequence"/>
</dbReference>
<reference evidence="1 2" key="1">
    <citation type="submission" date="2024-03" db="EMBL/GenBank/DDBJ databases">
        <title>The genome assembly and annotation of the cricket Gryllus longicercus Weissman &amp; Gray.</title>
        <authorList>
            <person name="Szrajer S."/>
            <person name="Gray D."/>
            <person name="Ylla G."/>
        </authorList>
    </citation>
    <scope>NUCLEOTIDE SEQUENCE [LARGE SCALE GENOMIC DNA]</scope>
    <source>
        <strain evidence="1">DAG 2021-001</strain>
        <tissue evidence="1">Whole body minus gut</tissue>
    </source>
</reference>
<protein>
    <submittedName>
        <fullName evidence="1">Uncharacterized protein</fullName>
    </submittedName>
</protein>
<dbReference type="EMBL" id="JAZDUA010000029">
    <property type="protein sequence ID" value="KAK7872107.1"/>
    <property type="molecule type" value="Genomic_DNA"/>
</dbReference>